<comment type="caution">
    <text evidence="8">The sequence shown here is derived from an EMBL/GenBank/DDBJ whole genome shotgun (WGS) entry which is preliminary data.</text>
</comment>
<comment type="subcellular location">
    <subcellularLocation>
        <location evidence="1">Cell membrane</location>
        <topology evidence="1">Multi-pass membrane protein</topology>
    </subcellularLocation>
</comment>
<feature type="domain" description="Membrane transport protein MMPL" evidence="7">
    <location>
        <begin position="194"/>
        <end position="405"/>
    </location>
</feature>
<feature type="transmembrane region" description="Helical" evidence="6">
    <location>
        <begin position="291"/>
        <end position="311"/>
    </location>
</feature>
<gene>
    <name evidence="8" type="ORF">L1I30_08130</name>
</gene>
<feature type="transmembrane region" description="Helical" evidence="6">
    <location>
        <begin position="772"/>
        <end position="797"/>
    </location>
</feature>
<feature type="transmembrane region" description="Helical" evidence="6">
    <location>
        <begin position="383"/>
        <end position="402"/>
    </location>
</feature>
<keyword evidence="9" id="KW-1185">Reference proteome</keyword>
<dbReference type="Gene3D" id="1.20.1640.10">
    <property type="entry name" value="Multidrug efflux transporter AcrB transmembrane domain"/>
    <property type="match status" value="2"/>
</dbReference>
<dbReference type="Pfam" id="PF03176">
    <property type="entry name" value="MMPL"/>
    <property type="match status" value="2"/>
</dbReference>
<feature type="transmembrane region" description="Helical" evidence="6">
    <location>
        <begin position="707"/>
        <end position="732"/>
    </location>
</feature>
<feature type="transmembrane region" description="Helical" evidence="6">
    <location>
        <begin position="358"/>
        <end position="377"/>
    </location>
</feature>
<feature type="transmembrane region" description="Helical" evidence="6">
    <location>
        <begin position="744"/>
        <end position="766"/>
    </location>
</feature>
<dbReference type="RefSeq" id="WP_236133781.1">
    <property type="nucleotide sequence ID" value="NZ_JAKGTH010000008.1"/>
</dbReference>
<feature type="transmembrane region" description="Helical" evidence="6">
    <location>
        <begin position="317"/>
        <end position="338"/>
    </location>
</feature>
<feature type="transmembrane region" description="Helical" evidence="6">
    <location>
        <begin position="433"/>
        <end position="450"/>
    </location>
</feature>
<keyword evidence="4 6" id="KW-1133">Transmembrane helix</keyword>
<evidence type="ECO:0000256" key="2">
    <source>
        <dbReference type="ARBA" id="ARBA00022475"/>
    </source>
</evidence>
<evidence type="ECO:0000313" key="8">
    <source>
        <dbReference type="EMBL" id="MCF4101631.1"/>
    </source>
</evidence>
<feature type="transmembrane region" description="Helical" evidence="6">
    <location>
        <begin position="12"/>
        <end position="30"/>
    </location>
</feature>
<evidence type="ECO:0000256" key="3">
    <source>
        <dbReference type="ARBA" id="ARBA00022692"/>
    </source>
</evidence>
<feature type="transmembrane region" description="Helical" evidence="6">
    <location>
        <begin position="658"/>
        <end position="674"/>
    </location>
</feature>
<accession>A0ABS9EFI8</accession>
<dbReference type="EMBL" id="JAKGTH010000008">
    <property type="protein sequence ID" value="MCF4101631.1"/>
    <property type="molecule type" value="Genomic_DNA"/>
</dbReference>
<evidence type="ECO:0000313" key="9">
    <source>
        <dbReference type="Proteomes" id="UP001179363"/>
    </source>
</evidence>
<keyword evidence="2" id="KW-1003">Cell membrane</keyword>
<evidence type="ECO:0000256" key="5">
    <source>
        <dbReference type="ARBA" id="ARBA00023136"/>
    </source>
</evidence>
<dbReference type="SUPFAM" id="SSF82866">
    <property type="entry name" value="Multidrug efflux transporter AcrB transmembrane domain"/>
    <property type="match status" value="2"/>
</dbReference>
<dbReference type="PANTHER" id="PTHR33406:SF13">
    <property type="entry name" value="MEMBRANE PROTEIN YDFJ"/>
    <property type="match status" value="1"/>
</dbReference>
<evidence type="ECO:0000256" key="4">
    <source>
        <dbReference type="ARBA" id="ARBA00022989"/>
    </source>
</evidence>
<name>A0ABS9EFI8_9FLAO</name>
<feature type="transmembrane region" description="Helical" evidence="6">
    <location>
        <begin position="265"/>
        <end position="284"/>
    </location>
</feature>
<keyword evidence="3 6" id="KW-0812">Transmembrane</keyword>
<reference evidence="8" key="1">
    <citation type="submission" date="2022-01" db="EMBL/GenBank/DDBJ databases">
        <title>Gillisia lutea sp. nov., isolated from marine plastic residues from the Malvarosa beach (Valencia, Spain).</title>
        <authorList>
            <person name="Vidal-Verdu A."/>
            <person name="Molina-Menor E."/>
            <person name="Satari L."/>
            <person name="Pascual J."/>
            <person name="Pereto J."/>
            <person name="Porcar M."/>
        </authorList>
    </citation>
    <scope>NUCLEOTIDE SEQUENCE</scope>
    <source>
        <strain evidence="8">M10.2A</strain>
    </source>
</reference>
<proteinExistence type="predicted"/>
<keyword evidence="5 6" id="KW-0472">Membrane</keyword>
<evidence type="ECO:0000259" key="7">
    <source>
        <dbReference type="Pfam" id="PF03176"/>
    </source>
</evidence>
<evidence type="ECO:0000256" key="6">
    <source>
        <dbReference type="SAM" id="Phobius"/>
    </source>
</evidence>
<sequence length="991" mass="112712">MQKLHHFIKQYRILSIIIGLIFLTGVSILASRISLEEDVTGLIPSGEKQNTLKKVLAQTQFSDKIIFTVSSTSAKNNPEALTAYATRLIDSIHRQLPNYIKDIQGKVPEESILEVYDFVYNNLPLFLNENDYKLIEDRLQQDSIQDRLETGYKSLISPTGFVTKRYVFKDPLSLTALGLNKLEELSVGDDFQLYNNYLLTKDKQHLLLFLSPKYSASETEENGVLVQELRRIKQELNENIPGVKGEFFGGLLYAVANANQIKKDIRLTLGIASSILLLLLIFYYKRVYVPLLLFIPSIIGGVTAIAFLFLFKGTISAISIGIGAILLGISIDYALHILTHYRNNNNITTLYKDVTGPVLMSSTTTAIAFLCLLFVKSDALNDLGIFAALSVLVASGLALILIPQLYKVPKVNLQQGSNFIDRLAAVQFHKNKYLVGAIFVIFLICFFFFTKVKFNNDLSAINYQPEEILKIENDVLKIAGKAGKSVYLVSYGTTVDEALEHNNKLYHRLNTLEKLGGIDNFSSIGGVVLSTKSQLEKIERWEEFWNPERVKKLENDLIEKSKEYRFKSTSFNAFYTLLHTNFEPIALLDYKNTSTLYLDDFISSSKNFATVTTSVEIEETMLDNFIAQFPKESNLVVVDRKQINQNFLGNLKNDFNNLVAYSIIAVFLVLMLFYRSLEVSLLTLLPIAITWVIALGIMAMLGIEFNILNIIISTFIFGLGLDYSIFITNAFLKEYELGEKVLGIYRTSILLSVCTTLLGIGALFFAKHPALRSISVISIIGVLSALLVAFVIQGYIFDRLFIIRMKSGKSAFNFMSVLTKATKKDRLYFKRAIYDNYRYKKVYPVIKKEMELQKERYLKISEHIEETDQILHFYSGFGVLPIYLSYKKPKAKIHGIEPELSKLKIAENCFASRLHSLTYSEEIPMHPTNYNIFIISQIPLFNLENEMNELIAKQAKTVIILDSNYAYRWILDLNYEISYRQNEVVILTKMD</sequence>
<dbReference type="PANTHER" id="PTHR33406">
    <property type="entry name" value="MEMBRANE PROTEIN MJ1562-RELATED"/>
    <property type="match status" value="1"/>
</dbReference>
<feature type="domain" description="Membrane transport protein MMPL" evidence="7">
    <location>
        <begin position="654"/>
        <end position="790"/>
    </location>
</feature>
<organism evidence="8 9">
    <name type="scientific">Gillisia lutea</name>
    <dbReference type="NCBI Taxonomy" id="2909668"/>
    <lineage>
        <taxon>Bacteria</taxon>
        <taxon>Pseudomonadati</taxon>
        <taxon>Bacteroidota</taxon>
        <taxon>Flavobacteriia</taxon>
        <taxon>Flavobacteriales</taxon>
        <taxon>Flavobacteriaceae</taxon>
        <taxon>Gillisia</taxon>
    </lineage>
</organism>
<dbReference type="InterPro" id="IPR050545">
    <property type="entry name" value="Mycobact_MmpL"/>
</dbReference>
<protein>
    <submittedName>
        <fullName evidence="8">MMPL family transporter</fullName>
    </submittedName>
</protein>
<dbReference type="InterPro" id="IPR004869">
    <property type="entry name" value="MMPL_dom"/>
</dbReference>
<dbReference type="Proteomes" id="UP001179363">
    <property type="component" value="Unassembled WGS sequence"/>
</dbReference>
<evidence type="ECO:0000256" key="1">
    <source>
        <dbReference type="ARBA" id="ARBA00004651"/>
    </source>
</evidence>
<feature type="transmembrane region" description="Helical" evidence="6">
    <location>
        <begin position="681"/>
        <end position="701"/>
    </location>
</feature>